<feature type="compositionally biased region" description="Polar residues" evidence="1">
    <location>
        <begin position="1"/>
        <end position="13"/>
    </location>
</feature>
<organism evidence="2 3">
    <name type="scientific">Terrisporobacter hibernicus</name>
    <dbReference type="NCBI Taxonomy" id="2813371"/>
    <lineage>
        <taxon>Bacteria</taxon>
        <taxon>Bacillati</taxon>
        <taxon>Bacillota</taxon>
        <taxon>Clostridia</taxon>
        <taxon>Peptostreptococcales</taxon>
        <taxon>Peptostreptococcaceae</taxon>
        <taxon>Terrisporobacter</taxon>
    </lineage>
</organism>
<dbReference type="RefSeq" id="WP_228417121.1">
    <property type="nucleotide sequence ID" value="NZ_CP081135.1"/>
</dbReference>
<sequence>MSEYLYNNYTSTTQRDEDSPSTIVDELRECEYDKLGRLTETNISDNVSNSISNTVYTYDKVGNRVKEVKDGKTTFYYIILDGKRYLNVNIEKFLSDLEDEMNNY</sequence>
<reference evidence="2 3" key="1">
    <citation type="journal article" date="2023" name="Int. J. Syst. Evol. Microbiol.">
        <title>Terrisporobacter hibernicus sp. nov., isolated from bovine faeces in Northern Ireland.</title>
        <authorList>
            <person name="Mitchell M."/>
            <person name="Nguyen S.V."/>
            <person name="Connor M."/>
            <person name="Fairley D.J."/>
            <person name="Donoghue O."/>
            <person name="Marshall H."/>
            <person name="Koolman L."/>
            <person name="McMullan G."/>
            <person name="Schaffer K.E."/>
            <person name="McGrath J.W."/>
            <person name="Fanning S."/>
        </authorList>
    </citation>
    <scope>NUCLEOTIDE SEQUENCE [LARGE SCALE GENOMIC DNA]</scope>
    <source>
        <strain evidence="2 3">MCA3</strain>
    </source>
</reference>
<dbReference type="Gene3D" id="2.180.10.10">
    <property type="entry name" value="RHS repeat-associated core"/>
    <property type="match status" value="1"/>
</dbReference>
<evidence type="ECO:0008006" key="4">
    <source>
        <dbReference type="Google" id="ProtNLM"/>
    </source>
</evidence>
<proteinExistence type="predicted"/>
<dbReference type="AlphaFoldDB" id="A0AAX2ZL21"/>
<evidence type="ECO:0000313" key="2">
    <source>
        <dbReference type="EMBL" id="UEL49250.1"/>
    </source>
</evidence>
<dbReference type="KEGG" id="tem:JW646_07350"/>
<accession>A0AAX2ZL21</accession>
<evidence type="ECO:0000313" key="3">
    <source>
        <dbReference type="Proteomes" id="UP001198983"/>
    </source>
</evidence>
<evidence type="ECO:0000256" key="1">
    <source>
        <dbReference type="SAM" id="MobiDB-lite"/>
    </source>
</evidence>
<keyword evidence="3" id="KW-1185">Reference proteome</keyword>
<protein>
    <recommendedName>
        <fullName evidence="4">YD repeat-containing protein</fullName>
    </recommendedName>
</protein>
<gene>
    <name evidence="2" type="ORF">JW646_07350</name>
</gene>
<feature type="region of interest" description="Disordered" evidence="1">
    <location>
        <begin position="1"/>
        <end position="21"/>
    </location>
</feature>
<dbReference type="Proteomes" id="UP001198983">
    <property type="component" value="Chromosome"/>
</dbReference>
<name>A0AAX2ZL21_9FIRM</name>
<dbReference type="EMBL" id="CP081135">
    <property type="protein sequence ID" value="UEL49250.1"/>
    <property type="molecule type" value="Genomic_DNA"/>
</dbReference>